<dbReference type="Gene3D" id="4.10.410.10">
    <property type="entry name" value="Pancreatic trypsin inhibitor Kunitz domain"/>
    <property type="match status" value="1"/>
</dbReference>
<dbReference type="GO" id="GO:0005615">
    <property type="term" value="C:extracellular space"/>
    <property type="evidence" value="ECO:0007669"/>
    <property type="project" value="TreeGrafter"/>
</dbReference>
<dbReference type="PROSITE" id="PS00280">
    <property type="entry name" value="BPTI_KUNITZ_1"/>
    <property type="match status" value="1"/>
</dbReference>
<keyword evidence="4" id="KW-1133">Transmembrane helix</keyword>
<evidence type="ECO:0000256" key="1">
    <source>
        <dbReference type="ARBA" id="ARBA00022690"/>
    </source>
</evidence>
<evidence type="ECO:0000256" key="4">
    <source>
        <dbReference type="SAM" id="Phobius"/>
    </source>
</evidence>
<dbReference type="PRINTS" id="PR00759">
    <property type="entry name" value="BASICPTASE"/>
</dbReference>
<keyword evidence="1" id="KW-0646">Protease inhibitor</keyword>
<dbReference type="SMART" id="SM00131">
    <property type="entry name" value="KU"/>
    <property type="match status" value="1"/>
</dbReference>
<dbReference type="SUPFAM" id="SSF57362">
    <property type="entry name" value="BPTI-like"/>
    <property type="match status" value="1"/>
</dbReference>
<accession>A0A0C9S4L2</accession>
<dbReference type="AlphaFoldDB" id="A0A0C9S4L2"/>
<dbReference type="CDD" id="cd22593">
    <property type="entry name" value="Kunitz_conkunitzin"/>
    <property type="match status" value="1"/>
</dbReference>
<name>A0A0C9S4L2_AMBAM</name>
<dbReference type="InterPro" id="IPR002223">
    <property type="entry name" value="Kunitz_BPTI"/>
</dbReference>
<organism evidence="6">
    <name type="scientific">Amblyomma americanum</name>
    <name type="common">Lone star tick</name>
    <dbReference type="NCBI Taxonomy" id="6943"/>
    <lineage>
        <taxon>Eukaryota</taxon>
        <taxon>Metazoa</taxon>
        <taxon>Ecdysozoa</taxon>
        <taxon>Arthropoda</taxon>
        <taxon>Chelicerata</taxon>
        <taxon>Arachnida</taxon>
        <taxon>Acari</taxon>
        <taxon>Parasitiformes</taxon>
        <taxon>Ixodida</taxon>
        <taxon>Ixodoidea</taxon>
        <taxon>Ixodidae</taxon>
        <taxon>Amblyomminae</taxon>
        <taxon>Amblyomma</taxon>
    </lineage>
</organism>
<dbReference type="InterPro" id="IPR020901">
    <property type="entry name" value="Prtase_inh_Kunz-CS"/>
</dbReference>
<feature type="domain" description="BPTI/Kunitz inhibitor" evidence="5">
    <location>
        <begin position="87"/>
        <end position="140"/>
    </location>
</feature>
<proteinExistence type="evidence at transcript level"/>
<keyword evidence="2" id="KW-0722">Serine protease inhibitor</keyword>
<evidence type="ECO:0000256" key="2">
    <source>
        <dbReference type="ARBA" id="ARBA00022900"/>
    </source>
</evidence>
<evidence type="ECO:0000256" key="3">
    <source>
        <dbReference type="ARBA" id="ARBA00023157"/>
    </source>
</evidence>
<keyword evidence="4" id="KW-0472">Membrane</keyword>
<keyword evidence="3" id="KW-1015">Disulfide bond</keyword>
<dbReference type="InterPro" id="IPR036880">
    <property type="entry name" value="Kunitz_BPTI_sf"/>
</dbReference>
<dbReference type="PANTHER" id="PTHR10083">
    <property type="entry name" value="KUNITZ-TYPE PROTEASE INHIBITOR-RELATED"/>
    <property type="match status" value="1"/>
</dbReference>
<sequence length="154" mass="17069">MSQRSSTVTSQWPIWLTWTTTASSCALATQSHSLGSQAHWWTTVLLKVAIFAASIMKSWVFILLAGLTLLERSNTVNIPGGGPENECSKPPDEGESCSGRLSSKMWYFNATTNTCSTFRYLGCGGNANRFPANEPCMEICNPPTWYYEAEEQRL</sequence>
<dbReference type="PROSITE" id="PS51257">
    <property type="entry name" value="PROKAR_LIPOPROTEIN"/>
    <property type="match status" value="1"/>
</dbReference>
<dbReference type="EMBL" id="GBZX01000496">
    <property type="protein sequence ID" value="JAG92244.1"/>
    <property type="molecule type" value="mRNA"/>
</dbReference>
<feature type="transmembrane region" description="Helical" evidence="4">
    <location>
        <begin position="49"/>
        <end position="70"/>
    </location>
</feature>
<protein>
    <submittedName>
        <fullName evidence="6">Putative bpti/kunitz family of serine protease inhibitor</fullName>
    </submittedName>
</protein>
<dbReference type="GO" id="GO:0004867">
    <property type="term" value="F:serine-type endopeptidase inhibitor activity"/>
    <property type="evidence" value="ECO:0007669"/>
    <property type="project" value="UniProtKB-KW"/>
</dbReference>
<dbReference type="PROSITE" id="PS50279">
    <property type="entry name" value="BPTI_KUNITZ_2"/>
    <property type="match status" value="1"/>
</dbReference>
<evidence type="ECO:0000259" key="5">
    <source>
        <dbReference type="PROSITE" id="PS50279"/>
    </source>
</evidence>
<evidence type="ECO:0000313" key="6">
    <source>
        <dbReference type="EMBL" id="JAG92244.1"/>
    </source>
</evidence>
<keyword evidence="4" id="KW-0812">Transmembrane</keyword>
<dbReference type="PANTHER" id="PTHR10083:SF374">
    <property type="entry name" value="BPTI_KUNITZ INHIBITOR DOMAIN-CONTAINING PROTEIN"/>
    <property type="match status" value="1"/>
</dbReference>
<reference evidence="6" key="1">
    <citation type="journal article" date="2015" name="PLoS ONE">
        <title>An Insight into the Sialome of the Lone Star Tick, Amblyomma americanum, with a Glimpse on Its Time Dependent Gene Expression.</title>
        <authorList>
            <person name="Karim S."/>
            <person name="Ribeiro J.M."/>
        </authorList>
    </citation>
    <scope>NUCLEOTIDE SEQUENCE</scope>
    <source>
        <tissue evidence="6">Salivary gland</tissue>
    </source>
</reference>
<dbReference type="Pfam" id="PF00014">
    <property type="entry name" value="Kunitz_BPTI"/>
    <property type="match status" value="1"/>
</dbReference>
<dbReference type="InterPro" id="IPR050098">
    <property type="entry name" value="TFPI/VKTCI-like"/>
</dbReference>